<evidence type="ECO:0000313" key="1">
    <source>
        <dbReference type="EMBL" id="EDO05069.1"/>
    </source>
</evidence>
<dbReference type="AlphaFoldDB" id="A7AXE6"/>
<gene>
    <name evidence="1" type="ORF">BBOV_V000140</name>
</gene>
<reference evidence="2" key="3">
    <citation type="journal article" date="2021" name="Int. J. Parasitol.">
        <title>Comparative analysis of gene expression between Babesia bovis blood stages and kinetes allowed by improved genome annotation.</title>
        <authorList>
            <person name="Ueti M.W."/>
            <person name="Johnson W.C."/>
            <person name="Kappmeyer L.S."/>
            <person name="Herndon D.R."/>
            <person name="Mousel M.R."/>
            <person name="Reif K.E."/>
            <person name="Taus N.S."/>
            <person name="Ifeonu O.O."/>
            <person name="Silva J.C."/>
            <person name="Suarez C.E."/>
            <person name="Brayton K.A."/>
        </authorList>
    </citation>
    <scope>NUCLEOTIDE SEQUENCE [LARGE SCALE GENOMIC DNA]</scope>
</reference>
<protein>
    <submittedName>
        <fullName evidence="1">Uncharacterized protein</fullName>
    </submittedName>
</protein>
<dbReference type="VEuPathDB" id="PiroplasmaDB:BBOV_V000140"/>
<evidence type="ECO:0000313" key="2">
    <source>
        <dbReference type="Proteomes" id="UP000002173"/>
    </source>
</evidence>
<organism evidence="1 2">
    <name type="scientific">Babesia bovis</name>
    <dbReference type="NCBI Taxonomy" id="5865"/>
    <lineage>
        <taxon>Eukaryota</taxon>
        <taxon>Sar</taxon>
        <taxon>Alveolata</taxon>
        <taxon>Apicomplexa</taxon>
        <taxon>Aconoidasida</taxon>
        <taxon>Piroplasmida</taxon>
        <taxon>Babesiidae</taxon>
        <taxon>Babesia</taxon>
    </lineage>
</organism>
<reference evidence="1 2" key="1">
    <citation type="journal article" date="2007" name="PLoS Pathog.">
        <title>Genome sequence of Babesia bovis and comparative analysis of apicomplexan hemoprotozoa.</title>
        <authorList>
            <person name="Brayton K.A."/>
            <person name="Lau A.O.T."/>
            <person name="Herndon D.R."/>
            <person name="Hannick L."/>
            <person name="Kappmeyer L.S."/>
            <person name="Berens S.J."/>
            <person name="Bidwell S.L."/>
            <person name="Brown W.C."/>
            <person name="Crabtree J."/>
            <person name="Fadrosh D."/>
            <person name="Feldblum T."/>
            <person name="Forberger H.A."/>
            <person name="Haas B.J."/>
            <person name="Howell J.M."/>
            <person name="Khouri H."/>
            <person name="Koo H."/>
            <person name="Mann D.J."/>
            <person name="Norimine J."/>
            <person name="Paulsen I.T."/>
            <person name="Radune D."/>
            <person name="Ren Q."/>
            <person name="Smith R.K. Jr."/>
            <person name="Suarez C.E."/>
            <person name="White O."/>
            <person name="Wortman J.R."/>
            <person name="Knowles D.P. Jr."/>
            <person name="McElwain T.F."/>
            <person name="Nene V.M."/>
        </authorList>
    </citation>
    <scope>NUCLEOTIDE SEQUENCE [LARGE SCALE GENOMIC DNA]</scope>
    <source>
        <strain evidence="1">T2Bo</strain>
    </source>
</reference>
<accession>A7AXE6</accession>
<keyword evidence="2" id="KW-1185">Reference proteome</keyword>
<sequence length="100" mass="12186">MIEALYKFNFKNNKVEDIFINVKLFKKIKKNKIRFINISSLIYKKIYKAFKTFRGPLLDYSHCGFNTVQIKTILFHKPNKEYVKIREYLNFNNLTCIFYK</sequence>
<reference evidence="2" key="2">
    <citation type="journal article" date="2020" name="Data Brief">
        <title>Transcriptome dataset of Babesia bovis life stages within vertebrate and invertebrate hosts.</title>
        <authorList>
            <person name="Ueti M.W."/>
            <person name="Johnson W.C."/>
            <person name="Kappmeyer L.S."/>
            <person name="Herndon D.R."/>
            <person name="Mousel M.R."/>
            <person name="Reif K.E."/>
            <person name="Taus N.S."/>
            <person name="Ifeonu O.O."/>
            <person name="Silva J.C."/>
            <person name="Suarez C.E."/>
            <person name="Brayton K.A."/>
        </authorList>
    </citation>
    <scope>NUCLEOTIDE SEQUENCE [LARGE SCALE GENOMIC DNA]</scope>
</reference>
<proteinExistence type="predicted"/>
<dbReference type="EMBL" id="AAXT01000007">
    <property type="protein sequence ID" value="EDO05069.1"/>
    <property type="molecule type" value="Genomic_DNA"/>
</dbReference>
<name>A7AXE6_BABBO</name>
<dbReference type="Proteomes" id="UP000002173">
    <property type="component" value="Unassembled WGS sequence"/>
</dbReference>
<dbReference type="InParanoid" id="A7AXE6"/>
<comment type="caution">
    <text evidence="1">The sequence shown here is derived from an EMBL/GenBank/DDBJ whole genome shotgun (WGS) entry which is preliminary data.</text>
</comment>